<comment type="similarity">
    <text evidence="1">Belongs to the GHMP kinase family. GalK subfamily.</text>
</comment>
<evidence type="ECO:0000256" key="2">
    <source>
        <dbReference type="ARBA" id="ARBA00022741"/>
    </source>
</evidence>
<dbReference type="InterPro" id="IPR020568">
    <property type="entry name" value="Ribosomal_Su5_D2-typ_SF"/>
</dbReference>
<feature type="domain" description="GHMP kinase N-terminal" evidence="4">
    <location>
        <begin position="72"/>
        <end position="148"/>
    </location>
</feature>
<dbReference type="InterPro" id="IPR013750">
    <property type="entry name" value="GHMP_kinase_C_dom"/>
</dbReference>
<dbReference type="GO" id="GO:0005524">
    <property type="term" value="F:ATP binding"/>
    <property type="evidence" value="ECO:0007669"/>
    <property type="project" value="UniProtKB-KW"/>
</dbReference>
<dbReference type="EMBL" id="UINC01013223">
    <property type="protein sequence ID" value="SVA57282.1"/>
    <property type="molecule type" value="Genomic_DNA"/>
</dbReference>
<dbReference type="SUPFAM" id="SSF54211">
    <property type="entry name" value="Ribosomal protein S5 domain 2-like"/>
    <property type="match status" value="1"/>
</dbReference>
<dbReference type="InterPro" id="IPR006204">
    <property type="entry name" value="GHMP_kinase_N_dom"/>
</dbReference>
<dbReference type="PANTHER" id="PTHR10457">
    <property type="entry name" value="MEVALONATE KINASE/GALACTOKINASE"/>
    <property type="match status" value="1"/>
</dbReference>
<proteinExistence type="inferred from homology"/>
<accession>A0A381WY52</accession>
<keyword evidence="3" id="KW-0067">ATP-binding</keyword>
<dbReference type="GO" id="GO:0004335">
    <property type="term" value="F:galactokinase activity"/>
    <property type="evidence" value="ECO:0007669"/>
    <property type="project" value="TreeGrafter"/>
</dbReference>
<dbReference type="PANTHER" id="PTHR10457:SF7">
    <property type="entry name" value="GALACTOKINASE-RELATED"/>
    <property type="match status" value="1"/>
</dbReference>
<evidence type="ECO:0000256" key="1">
    <source>
        <dbReference type="ARBA" id="ARBA00006566"/>
    </source>
</evidence>
<evidence type="ECO:0000259" key="5">
    <source>
        <dbReference type="Pfam" id="PF08544"/>
    </source>
</evidence>
<dbReference type="PRINTS" id="PR00959">
    <property type="entry name" value="MEVGALKINASE"/>
</dbReference>
<gene>
    <name evidence="6" type="ORF">METZ01_LOCUS110136</name>
</gene>
<feature type="domain" description="GHMP kinase C-terminal" evidence="5">
    <location>
        <begin position="249"/>
        <end position="323"/>
    </location>
</feature>
<dbReference type="Pfam" id="PF00288">
    <property type="entry name" value="GHMP_kinases_N"/>
    <property type="match status" value="1"/>
</dbReference>
<evidence type="ECO:0000256" key="3">
    <source>
        <dbReference type="ARBA" id="ARBA00022840"/>
    </source>
</evidence>
<dbReference type="Gene3D" id="3.30.70.890">
    <property type="entry name" value="GHMP kinase, C-terminal domain"/>
    <property type="match status" value="1"/>
</dbReference>
<dbReference type="InterPro" id="IPR036554">
    <property type="entry name" value="GHMP_kinase_C_sf"/>
</dbReference>
<dbReference type="Gene3D" id="3.30.230.10">
    <property type="match status" value="1"/>
</dbReference>
<evidence type="ECO:0000259" key="4">
    <source>
        <dbReference type="Pfam" id="PF00288"/>
    </source>
</evidence>
<sequence length="340" mass="37743">MFGEHQDYLGLPIIAMAISLRSYIKGEKVANQQVTIHKPDLNDSESFSLDNLDYDCQRDYYKSGIKICLNEGLSFSHGFNCEVSSKIPFQAGTSSSSAIMVSWVHFLSRMADEPADWDLNKIAEVSYKAETLEFEEPGGMMDQYTTSIGDFIYLESNSGIVVDKINPELGTFVLGDSLQPKDTIGILSRCRDSRLEIIKKLEFHNPGIDFQSCNANHDLTNLDEDEKELYFGTIRNKEILNQAIVELKKDKIDHKMIGSLLNDHQSVLRDILHISTDKVDDMINVALNAGAYGGKINGSGGGGCMFAYAPENPERVAKAIEDAGGKSYIICSDQGTRIEK</sequence>
<protein>
    <recommendedName>
        <fullName evidence="7">GHMP kinase</fullName>
    </recommendedName>
</protein>
<dbReference type="InterPro" id="IPR014721">
    <property type="entry name" value="Ribsml_uS5_D2-typ_fold_subgr"/>
</dbReference>
<dbReference type="Pfam" id="PF08544">
    <property type="entry name" value="GHMP_kinases_C"/>
    <property type="match status" value="1"/>
</dbReference>
<name>A0A381WY52_9ZZZZ</name>
<dbReference type="AlphaFoldDB" id="A0A381WY52"/>
<dbReference type="SUPFAM" id="SSF55060">
    <property type="entry name" value="GHMP Kinase, C-terminal domain"/>
    <property type="match status" value="1"/>
</dbReference>
<reference evidence="6" key="1">
    <citation type="submission" date="2018-05" db="EMBL/GenBank/DDBJ databases">
        <authorList>
            <person name="Lanie J.A."/>
            <person name="Ng W.-L."/>
            <person name="Kazmierczak K.M."/>
            <person name="Andrzejewski T.M."/>
            <person name="Davidsen T.M."/>
            <person name="Wayne K.J."/>
            <person name="Tettelin H."/>
            <person name="Glass J.I."/>
            <person name="Rusch D."/>
            <person name="Podicherti R."/>
            <person name="Tsui H.-C.T."/>
            <person name="Winkler M.E."/>
        </authorList>
    </citation>
    <scope>NUCLEOTIDE SEQUENCE</scope>
</reference>
<evidence type="ECO:0008006" key="7">
    <source>
        <dbReference type="Google" id="ProtNLM"/>
    </source>
</evidence>
<keyword evidence="2" id="KW-0547">Nucleotide-binding</keyword>
<dbReference type="GO" id="GO:0006012">
    <property type="term" value="P:galactose metabolic process"/>
    <property type="evidence" value="ECO:0007669"/>
    <property type="project" value="TreeGrafter"/>
</dbReference>
<organism evidence="6">
    <name type="scientific">marine metagenome</name>
    <dbReference type="NCBI Taxonomy" id="408172"/>
    <lineage>
        <taxon>unclassified sequences</taxon>
        <taxon>metagenomes</taxon>
        <taxon>ecological metagenomes</taxon>
    </lineage>
</organism>
<dbReference type="GO" id="GO:0005829">
    <property type="term" value="C:cytosol"/>
    <property type="evidence" value="ECO:0007669"/>
    <property type="project" value="TreeGrafter"/>
</dbReference>
<evidence type="ECO:0000313" key="6">
    <source>
        <dbReference type="EMBL" id="SVA57282.1"/>
    </source>
</evidence>